<dbReference type="AlphaFoldDB" id="A0AA96V6X6"/>
<dbReference type="RefSeq" id="WP_338097213.1">
    <property type="nucleotide sequence ID" value="NZ_CP131061.1"/>
</dbReference>
<proteinExistence type="predicted"/>
<sequence length="172" mass="19350">MIEVEVKVKADHDFVRRMILQRGAEFVCVEEQTDVYFNAPDRDFSKTDEALRVRVIDGVGEITYKGPKMDKVSKTRTEFNSPVDAQNMKSILCALGFFESGAVSKRREVYKLENFLIGIDAVFSLGNYVEVEADVSDGAGPDDIQKATESIFKFLETLGIERSASIQESYLE</sequence>
<evidence type="ECO:0000313" key="3">
    <source>
        <dbReference type="Proteomes" id="UP001304970"/>
    </source>
</evidence>
<dbReference type="GeneID" id="89228449"/>
<name>A0AA96V6X6_9EURY</name>
<accession>A0AA96V6X6</accession>
<evidence type="ECO:0000313" key="2">
    <source>
        <dbReference type="EMBL" id="WNY27238.1"/>
    </source>
</evidence>
<keyword evidence="3" id="KW-1185">Reference proteome</keyword>
<dbReference type="Proteomes" id="UP001304970">
    <property type="component" value="Chromosome"/>
</dbReference>
<dbReference type="InterPro" id="IPR023577">
    <property type="entry name" value="CYTH_domain"/>
</dbReference>
<organism evidence="2 3">
    <name type="scientific">Methanolapillus ohkumae</name>
    <dbReference type="NCBI Taxonomy" id="3028298"/>
    <lineage>
        <taxon>Archaea</taxon>
        <taxon>Methanobacteriati</taxon>
        <taxon>Methanobacteriota</taxon>
        <taxon>Stenosarchaea group</taxon>
        <taxon>Methanomicrobia</taxon>
        <taxon>Methanosarcinales</taxon>
        <taxon>Methanosarcinaceae</taxon>
        <taxon>Methanolapillus</taxon>
    </lineage>
</organism>
<evidence type="ECO:0000259" key="1">
    <source>
        <dbReference type="PROSITE" id="PS51707"/>
    </source>
</evidence>
<dbReference type="CDD" id="cd07890">
    <property type="entry name" value="CYTH-like_AC_IV-like"/>
    <property type="match status" value="1"/>
</dbReference>
<dbReference type="SUPFAM" id="SSF55154">
    <property type="entry name" value="CYTH-like phosphatases"/>
    <property type="match status" value="1"/>
</dbReference>
<dbReference type="Pfam" id="PF01928">
    <property type="entry name" value="CYTH"/>
    <property type="match status" value="1"/>
</dbReference>
<dbReference type="SMART" id="SM01118">
    <property type="entry name" value="CYTH"/>
    <property type="match status" value="1"/>
</dbReference>
<dbReference type="PROSITE" id="PS51707">
    <property type="entry name" value="CYTH"/>
    <property type="match status" value="1"/>
</dbReference>
<dbReference type="InterPro" id="IPR008173">
    <property type="entry name" value="Adenylyl_cyclase_CyaB"/>
</dbReference>
<dbReference type="Gene3D" id="2.40.320.10">
    <property type="entry name" value="Hypothetical Protein Pfu-838710-001"/>
    <property type="match status" value="1"/>
</dbReference>
<feature type="domain" description="CYTH" evidence="1">
    <location>
        <begin position="1"/>
        <end position="172"/>
    </location>
</feature>
<dbReference type="PANTHER" id="PTHR21028:SF2">
    <property type="entry name" value="CYTH DOMAIN-CONTAINING PROTEIN"/>
    <property type="match status" value="1"/>
</dbReference>
<gene>
    <name evidence="2" type="ORF">MsAm2_10300</name>
</gene>
<dbReference type="PANTHER" id="PTHR21028">
    <property type="entry name" value="SI:CH211-156B7.4"/>
    <property type="match status" value="1"/>
</dbReference>
<dbReference type="InterPro" id="IPR033469">
    <property type="entry name" value="CYTH-like_dom_sf"/>
</dbReference>
<dbReference type="EMBL" id="CP131061">
    <property type="protein sequence ID" value="WNY27238.1"/>
    <property type="molecule type" value="Genomic_DNA"/>
</dbReference>
<protein>
    <recommendedName>
        <fullName evidence="1">CYTH domain-containing protein</fullName>
    </recommendedName>
</protein>
<reference evidence="2 3" key="1">
    <citation type="submission" date="2023-07" db="EMBL/GenBank/DDBJ databases">
        <title>Closed genome sequence of Methanosarcinaceae archaeon Am2.</title>
        <authorList>
            <person name="Poehlein A."/>
            <person name="Protasov E."/>
            <person name="Platt K."/>
            <person name="Reeh H."/>
            <person name="Daniel R."/>
            <person name="Brune A."/>
        </authorList>
    </citation>
    <scope>NUCLEOTIDE SEQUENCE [LARGE SCALE GENOMIC DNA]</scope>
    <source>
        <strain evidence="2 3">Am2</strain>
    </source>
</reference>
<dbReference type="NCBIfam" id="TIGR00318">
    <property type="entry name" value="cyaB"/>
    <property type="match status" value="1"/>
</dbReference>